<dbReference type="EMBL" id="JANUGU010000001">
    <property type="protein sequence ID" value="MCS0656928.1"/>
    <property type="molecule type" value="Genomic_DNA"/>
</dbReference>
<evidence type="ECO:0000259" key="1">
    <source>
        <dbReference type="Pfam" id="PF06983"/>
    </source>
</evidence>
<gene>
    <name evidence="2" type="ORF">NX778_02500</name>
</gene>
<dbReference type="Proteomes" id="UP001204621">
    <property type="component" value="Unassembled WGS sequence"/>
</dbReference>
<dbReference type="RefSeq" id="WP_258810098.1">
    <property type="nucleotide sequence ID" value="NZ_JANUGU010000001.1"/>
</dbReference>
<evidence type="ECO:0000313" key="3">
    <source>
        <dbReference type="Proteomes" id="UP001204621"/>
    </source>
</evidence>
<comment type="caution">
    <text evidence="2">The sequence shown here is derived from an EMBL/GenBank/DDBJ whole genome shotgun (WGS) entry which is preliminary data.</text>
</comment>
<protein>
    <submittedName>
        <fullName evidence="2">VOC family protein</fullName>
    </submittedName>
</protein>
<organism evidence="2 3">
    <name type="scientific">Massilia terrae</name>
    <dbReference type="NCBI Taxonomy" id="1811224"/>
    <lineage>
        <taxon>Bacteria</taxon>
        <taxon>Pseudomonadati</taxon>
        <taxon>Pseudomonadota</taxon>
        <taxon>Betaproteobacteria</taxon>
        <taxon>Burkholderiales</taxon>
        <taxon>Oxalobacteraceae</taxon>
        <taxon>Telluria group</taxon>
        <taxon>Massilia</taxon>
    </lineage>
</organism>
<feature type="domain" description="PhnB-like" evidence="1">
    <location>
        <begin position="7"/>
        <end position="126"/>
    </location>
</feature>
<name>A0ABT2CSG9_9BURK</name>
<dbReference type="Gene3D" id="3.10.180.10">
    <property type="entry name" value="2,3-Dihydroxybiphenyl 1,2-Dioxygenase, domain 1"/>
    <property type="match status" value="1"/>
</dbReference>
<evidence type="ECO:0000313" key="2">
    <source>
        <dbReference type="EMBL" id="MCS0656928.1"/>
    </source>
</evidence>
<dbReference type="InterPro" id="IPR029068">
    <property type="entry name" value="Glyas_Bleomycin-R_OHBP_Dase"/>
</dbReference>
<dbReference type="InterPro" id="IPR009725">
    <property type="entry name" value="3_dmu_93_MTrfase"/>
</dbReference>
<dbReference type="SUPFAM" id="SSF54593">
    <property type="entry name" value="Glyoxalase/Bleomycin resistance protein/Dihydroxybiphenyl dioxygenase"/>
    <property type="match status" value="1"/>
</dbReference>
<dbReference type="PANTHER" id="PTHR33990">
    <property type="entry name" value="PROTEIN YJDN-RELATED"/>
    <property type="match status" value="1"/>
</dbReference>
<dbReference type="Pfam" id="PF06983">
    <property type="entry name" value="3-dmu-9_3-mt"/>
    <property type="match status" value="1"/>
</dbReference>
<accession>A0ABT2CSG9</accession>
<sequence>MSTISPRIAPCLWFAGQAEEAARYYTGIFPNSRIVSISHYPEYGQEVHGQAPGTVLTAVFELDGQSFTALNGPPLFQFTEALSLQVFCDTQQEIDFYWNRLGEGGDEAARQCGWLKDRYGVSWQIVPRVMEQWMTDPDKSRINRIFAAMMAMKKLDLAELQRAYNG</sequence>
<proteinExistence type="predicted"/>
<dbReference type="InterPro" id="IPR028973">
    <property type="entry name" value="PhnB-like"/>
</dbReference>
<dbReference type="PIRSF" id="PIRSF021700">
    <property type="entry name" value="3_dmu_93_MTrfase"/>
    <property type="match status" value="1"/>
</dbReference>
<reference evidence="2 3" key="1">
    <citation type="submission" date="2022-08" db="EMBL/GenBank/DDBJ databases">
        <title>Reclassification of Massilia species as members of the genera Telluria, Duganella, Pseudoduganella, Mokoshia gen. nov. and Zemynaea gen. nov. using orthogonal and non-orthogonal genome-based approaches.</title>
        <authorList>
            <person name="Bowman J.P."/>
        </authorList>
    </citation>
    <scope>NUCLEOTIDE SEQUENCE [LARGE SCALE GENOMIC DNA]</scope>
    <source>
        <strain evidence="2 3">JCM 31606</strain>
    </source>
</reference>
<dbReference type="PANTHER" id="PTHR33990:SF2">
    <property type="entry name" value="PHNB-LIKE DOMAIN-CONTAINING PROTEIN"/>
    <property type="match status" value="1"/>
</dbReference>
<dbReference type="CDD" id="cd06588">
    <property type="entry name" value="PhnB_like"/>
    <property type="match status" value="1"/>
</dbReference>
<keyword evidence="3" id="KW-1185">Reference proteome</keyword>